<evidence type="ECO:0000256" key="1">
    <source>
        <dbReference type="ARBA" id="ARBA00010574"/>
    </source>
</evidence>
<gene>
    <name evidence="2" type="primary">rsfS</name>
    <name evidence="3" type="ORF">SAMN05443662_0332</name>
</gene>
<reference evidence="3 4" key="1">
    <citation type="submission" date="2016-11" db="EMBL/GenBank/DDBJ databases">
        <authorList>
            <person name="Jaros S."/>
            <person name="Januszkiewicz K."/>
            <person name="Wedrychowicz H."/>
        </authorList>
    </citation>
    <scope>NUCLEOTIDE SEQUENCE [LARGE SCALE GENOMIC DNA]</scope>
    <source>
        <strain evidence="3 4">DSM 17737</strain>
    </source>
</reference>
<dbReference type="EMBL" id="FSRE01000001">
    <property type="protein sequence ID" value="SIN72789.1"/>
    <property type="molecule type" value="Genomic_DNA"/>
</dbReference>
<sequence>MQAEQLKDLVIHALEDGKGRDLQTLDVHDRCDFADYMVIATGTSTTHVKALGNAVVKDAKAAGAPPLGVEAPQDPEWVLVDLGDVVVHIMTERARAHYALEKLWSVAPPAGRD</sequence>
<dbReference type="RefSeq" id="WP_074200654.1">
    <property type="nucleotide sequence ID" value="NZ_FSRE01000001.1"/>
</dbReference>
<protein>
    <recommendedName>
        <fullName evidence="2">Ribosomal silencing factor RsfS</fullName>
    </recommendedName>
</protein>
<dbReference type="NCBIfam" id="TIGR00090">
    <property type="entry name" value="rsfS_iojap_ybeB"/>
    <property type="match status" value="1"/>
</dbReference>
<dbReference type="PANTHER" id="PTHR21043:SF0">
    <property type="entry name" value="MITOCHONDRIAL ASSEMBLY OF RIBOSOMAL LARGE SUBUNIT PROTEIN 1"/>
    <property type="match status" value="1"/>
</dbReference>
<comment type="subcellular location">
    <subcellularLocation>
        <location evidence="2">Cytoplasm</location>
    </subcellularLocation>
</comment>
<name>A0A1N6DPQ3_9GAMM</name>
<dbReference type="GO" id="GO:0043023">
    <property type="term" value="F:ribosomal large subunit binding"/>
    <property type="evidence" value="ECO:0007669"/>
    <property type="project" value="TreeGrafter"/>
</dbReference>
<dbReference type="GO" id="GO:0042256">
    <property type="term" value="P:cytosolic ribosome assembly"/>
    <property type="evidence" value="ECO:0007669"/>
    <property type="project" value="UniProtKB-UniRule"/>
</dbReference>
<dbReference type="InterPro" id="IPR043519">
    <property type="entry name" value="NT_sf"/>
</dbReference>
<comment type="similarity">
    <text evidence="1 2">Belongs to the Iojap/RsfS family.</text>
</comment>
<keyword evidence="2" id="KW-0963">Cytoplasm</keyword>
<dbReference type="Proteomes" id="UP000198461">
    <property type="component" value="Unassembled WGS sequence"/>
</dbReference>
<dbReference type="STRING" id="364032.SAMN05443662_0332"/>
<dbReference type="HAMAP" id="MF_01477">
    <property type="entry name" value="Iojap_RsfS"/>
    <property type="match status" value="1"/>
</dbReference>
<evidence type="ECO:0000313" key="4">
    <source>
        <dbReference type="Proteomes" id="UP000198461"/>
    </source>
</evidence>
<accession>A0A1N6DPQ3</accession>
<keyword evidence="2" id="KW-0678">Repressor</keyword>
<keyword evidence="2" id="KW-0810">Translation regulation</keyword>
<comment type="subunit">
    <text evidence="2">Interacts with ribosomal protein uL14 (rplN).</text>
</comment>
<keyword evidence="4" id="KW-1185">Reference proteome</keyword>
<dbReference type="Pfam" id="PF02410">
    <property type="entry name" value="RsfS"/>
    <property type="match status" value="1"/>
</dbReference>
<dbReference type="AlphaFoldDB" id="A0A1N6DPQ3"/>
<comment type="function">
    <text evidence="2">Functions as a ribosomal silencing factor. Interacts with ribosomal protein uL14 (rplN), blocking formation of intersubunit bridge B8. Prevents association of the 30S and 50S ribosomal subunits and the formation of functional ribosomes, thus repressing translation.</text>
</comment>
<dbReference type="SUPFAM" id="SSF81301">
    <property type="entry name" value="Nucleotidyltransferase"/>
    <property type="match status" value="1"/>
</dbReference>
<dbReference type="GO" id="GO:0017148">
    <property type="term" value="P:negative regulation of translation"/>
    <property type="evidence" value="ECO:0007669"/>
    <property type="project" value="UniProtKB-UniRule"/>
</dbReference>
<dbReference type="GO" id="GO:0005737">
    <property type="term" value="C:cytoplasm"/>
    <property type="evidence" value="ECO:0007669"/>
    <property type="project" value="UniProtKB-SubCell"/>
</dbReference>
<dbReference type="GO" id="GO:0090071">
    <property type="term" value="P:negative regulation of ribosome biogenesis"/>
    <property type="evidence" value="ECO:0007669"/>
    <property type="project" value="UniProtKB-UniRule"/>
</dbReference>
<organism evidence="3 4">
    <name type="scientific">Sulfurivirga caldicuralii</name>
    <dbReference type="NCBI Taxonomy" id="364032"/>
    <lineage>
        <taxon>Bacteria</taxon>
        <taxon>Pseudomonadati</taxon>
        <taxon>Pseudomonadota</taxon>
        <taxon>Gammaproteobacteria</taxon>
        <taxon>Thiotrichales</taxon>
        <taxon>Piscirickettsiaceae</taxon>
        <taxon>Sulfurivirga</taxon>
    </lineage>
</organism>
<dbReference type="Gene3D" id="3.30.460.10">
    <property type="entry name" value="Beta Polymerase, domain 2"/>
    <property type="match status" value="1"/>
</dbReference>
<dbReference type="PANTHER" id="PTHR21043">
    <property type="entry name" value="IOJAP SUPERFAMILY ORTHOLOG"/>
    <property type="match status" value="1"/>
</dbReference>
<dbReference type="OrthoDB" id="9793681at2"/>
<proteinExistence type="inferred from homology"/>
<evidence type="ECO:0000256" key="2">
    <source>
        <dbReference type="HAMAP-Rule" id="MF_01477"/>
    </source>
</evidence>
<evidence type="ECO:0000313" key="3">
    <source>
        <dbReference type="EMBL" id="SIN72789.1"/>
    </source>
</evidence>
<dbReference type="InterPro" id="IPR004394">
    <property type="entry name" value="Iojap/RsfS/C7orf30"/>
</dbReference>